<evidence type="ECO:0000256" key="1">
    <source>
        <dbReference type="ARBA" id="ARBA00023125"/>
    </source>
</evidence>
<sequence>MMKKAQEMQKKMQEMQDSLSNLEVEGTSGGGMVKIIMNCKNEVKKIDID</sequence>
<proteinExistence type="predicted"/>
<gene>
    <name evidence="2" type="ORF">METZ01_LOCUS400930</name>
</gene>
<reference evidence="2" key="1">
    <citation type="submission" date="2018-05" db="EMBL/GenBank/DDBJ databases">
        <authorList>
            <person name="Lanie J.A."/>
            <person name="Ng W.-L."/>
            <person name="Kazmierczak K.M."/>
            <person name="Andrzejewski T.M."/>
            <person name="Davidsen T.M."/>
            <person name="Wayne K.J."/>
            <person name="Tettelin H."/>
            <person name="Glass J.I."/>
            <person name="Rusch D."/>
            <person name="Podicherti R."/>
            <person name="Tsui H.-C.T."/>
            <person name="Winkler M.E."/>
        </authorList>
    </citation>
    <scope>NUCLEOTIDE SEQUENCE</scope>
</reference>
<dbReference type="Gene3D" id="3.30.1310.10">
    <property type="entry name" value="Nucleoid-associated protein YbaB-like domain"/>
    <property type="match status" value="1"/>
</dbReference>
<dbReference type="Pfam" id="PF02575">
    <property type="entry name" value="YbaB_DNA_bd"/>
    <property type="match status" value="1"/>
</dbReference>
<dbReference type="NCBIfam" id="TIGR00103">
    <property type="entry name" value="DNA_YbaB_EbfC"/>
    <property type="match status" value="1"/>
</dbReference>
<dbReference type="PANTHER" id="PTHR33449:SF1">
    <property type="entry name" value="NUCLEOID-ASSOCIATED PROTEIN YBAB"/>
    <property type="match status" value="1"/>
</dbReference>
<name>A0A382VNE3_9ZZZZ</name>
<accession>A0A382VNE3</accession>
<dbReference type="GO" id="GO:0005829">
    <property type="term" value="C:cytosol"/>
    <property type="evidence" value="ECO:0007669"/>
    <property type="project" value="TreeGrafter"/>
</dbReference>
<protein>
    <recommendedName>
        <fullName evidence="3">YbaB/EbfC family nucleoid-associated protein</fullName>
    </recommendedName>
</protein>
<organism evidence="2">
    <name type="scientific">marine metagenome</name>
    <dbReference type="NCBI Taxonomy" id="408172"/>
    <lineage>
        <taxon>unclassified sequences</taxon>
        <taxon>metagenomes</taxon>
        <taxon>ecological metagenomes</taxon>
    </lineage>
</organism>
<dbReference type="InterPro" id="IPR036894">
    <property type="entry name" value="YbaB-like_sf"/>
</dbReference>
<feature type="non-terminal residue" evidence="2">
    <location>
        <position position="49"/>
    </location>
</feature>
<evidence type="ECO:0000313" key="2">
    <source>
        <dbReference type="EMBL" id="SVD48076.1"/>
    </source>
</evidence>
<keyword evidence="1" id="KW-0238">DNA-binding</keyword>
<evidence type="ECO:0008006" key="3">
    <source>
        <dbReference type="Google" id="ProtNLM"/>
    </source>
</evidence>
<dbReference type="AlphaFoldDB" id="A0A382VNE3"/>
<dbReference type="EMBL" id="UINC01153381">
    <property type="protein sequence ID" value="SVD48076.1"/>
    <property type="molecule type" value="Genomic_DNA"/>
</dbReference>
<dbReference type="PANTHER" id="PTHR33449">
    <property type="entry name" value="NUCLEOID-ASSOCIATED PROTEIN YBAB"/>
    <property type="match status" value="1"/>
</dbReference>
<dbReference type="InterPro" id="IPR004401">
    <property type="entry name" value="YbaB/EbfC"/>
</dbReference>
<dbReference type="SUPFAM" id="SSF82607">
    <property type="entry name" value="YbaB-like"/>
    <property type="match status" value="1"/>
</dbReference>
<dbReference type="GO" id="GO:0003677">
    <property type="term" value="F:DNA binding"/>
    <property type="evidence" value="ECO:0007669"/>
    <property type="project" value="UniProtKB-KW"/>
</dbReference>